<dbReference type="SMART" id="SM00332">
    <property type="entry name" value="PP2Cc"/>
    <property type="match status" value="1"/>
</dbReference>
<dbReference type="Proteomes" id="UP000044136">
    <property type="component" value="Unassembled WGS sequence"/>
</dbReference>
<reference evidence="2 3" key="1">
    <citation type="submission" date="2014-07" db="EMBL/GenBank/DDBJ databases">
        <authorList>
            <person name="Urmite Genomes Urmite Genomes"/>
        </authorList>
    </citation>
    <scope>NUCLEOTIDE SEQUENCE [LARGE SCALE GENOMIC DNA]</scope>
    <source>
        <strain evidence="2 3">13MG44_air</strain>
    </source>
</reference>
<proteinExistence type="predicted"/>
<dbReference type="PROSITE" id="PS51746">
    <property type="entry name" value="PPM_2"/>
    <property type="match status" value="1"/>
</dbReference>
<name>A0A078M144_9STAP</name>
<protein>
    <recommendedName>
        <fullName evidence="1">PPM-type phosphatase domain-containing protein</fullName>
    </recommendedName>
</protein>
<dbReference type="EMBL" id="CCSE01000001">
    <property type="protein sequence ID" value="CDZ99112.1"/>
    <property type="molecule type" value="Genomic_DNA"/>
</dbReference>
<accession>A0A078M144</accession>
<dbReference type="AlphaFoldDB" id="A0A078M144"/>
<evidence type="ECO:0000259" key="1">
    <source>
        <dbReference type="PROSITE" id="PS51746"/>
    </source>
</evidence>
<keyword evidence="3" id="KW-1185">Reference proteome</keyword>
<evidence type="ECO:0000313" key="3">
    <source>
        <dbReference type="Proteomes" id="UP000044136"/>
    </source>
</evidence>
<dbReference type="STRING" id="1461582.BN1048_00234"/>
<dbReference type="Gene3D" id="3.60.40.10">
    <property type="entry name" value="PPM-type phosphatase domain"/>
    <property type="match status" value="1"/>
</dbReference>
<dbReference type="Pfam" id="PF13672">
    <property type="entry name" value="PP2C_2"/>
    <property type="match status" value="1"/>
</dbReference>
<dbReference type="SUPFAM" id="SSF81606">
    <property type="entry name" value="PP2C-like"/>
    <property type="match status" value="1"/>
</dbReference>
<dbReference type="HOGENOM" id="CLU_034545_3_2_9"/>
<organism evidence="2 3">
    <name type="scientific">Jeotgalicoccus saudimassiliensis</name>
    <dbReference type="NCBI Taxonomy" id="1461582"/>
    <lineage>
        <taxon>Bacteria</taxon>
        <taxon>Bacillati</taxon>
        <taxon>Bacillota</taxon>
        <taxon>Bacilli</taxon>
        <taxon>Bacillales</taxon>
        <taxon>Staphylococcaceae</taxon>
        <taxon>Jeotgalicoccus</taxon>
    </lineage>
</organism>
<feature type="domain" description="PPM-type phosphatase" evidence="1">
    <location>
        <begin position="1"/>
        <end position="251"/>
    </location>
</feature>
<gene>
    <name evidence="2" type="ORF">BN1048_00234</name>
</gene>
<evidence type="ECO:0000313" key="2">
    <source>
        <dbReference type="EMBL" id="CDZ99112.1"/>
    </source>
</evidence>
<dbReference type="CDD" id="cd00143">
    <property type="entry name" value="PP2Cc"/>
    <property type="match status" value="1"/>
</dbReference>
<dbReference type="InterPro" id="IPR036457">
    <property type="entry name" value="PPM-type-like_dom_sf"/>
</dbReference>
<dbReference type="InterPro" id="IPR001932">
    <property type="entry name" value="PPM-type_phosphatase-like_dom"/>
</dbReference>
<dbReference type="RefSeq" id="WP_074431604.1">
    <property type="nucleotide sequence ID" value="NZ_CCSE01000001.1"/>
</dbReference>
<sequence>MLKYTFRISLTDSSEQITIVAIADGMGGHSQAKQASHMAIEELENLWFRIFETQKKTSLYKIISQIENAIPELLKNIDIKLNENPEDKMGTTLSILLMAEKYYYIAHVGDGRIYIMRDSAAKDISKTEDLEYNNKFNLITEDQSWVNLQVKQNKMTHEEALNHKKSNLIYECLGIKVGVNPFYSFGTYAEGDKFILMTDGVYKNLSIDKIYNIIENEIGNGGKLQSVADEIYDALLGTPLDDDVCFIAVNN</sequence>
<dbReference type="eggNOG" id="COG0631">
    <property type="taxonomic scope" value="Bacteria"/>
</dbReference>
<dbReference type="SMART" id="SM00331">
    <property type="entry name" value="PP2C_SIG"/>
    <property type="match status" value="1"/>
</dbReference>